<comment type="caution">
    <text evidence="1">The sequence shown here is derived from an EMBL/GenBank/DDBJ whole genome shotgun (WGS) entry which is preliminary data.</text>
</comment>
<evidence type="ECO:0000313" key="2">
    <source>
        <dbReference type="Proteomes" id="UP000248886"/>
    </source>
</evidence>
<reference evidence="1 2" key="1">
    <citation type="submission" date="2018-06" db="EMBL/GenBank/DDBJ databases">
        <title>Draft sequence of Acidithiobacillus ferrooxidans CCM 4253.</title>
        <authorList>
            <person name="Moya-Beltran A."/>
            <person name="Castro M."/>
            <person name="Covarrubias P.C."/>
            <person name="Issotta F."/>
            <person name="Janiczek O."/>
            <person name="Mandl M."/>
            <person name="Kucera J."/>
            <person name="Quatrini R."/>
        </authorList>
    </citation>
    <scope>NUCLEOTIDE SEQUENCE [LARGE SCALE GENOMIC DNA]</scope>
    <source>
        <strain evidence="1 2">CCM 4253</strain>
    </source>
</reference>
<evidence type="ECO:0000313" key="1">
    <source>
        <dbReference type="EMBL" id="PZD81786.1"/>
    </source>
</evidence>
<accession>A0A2W1K4K8</accession>
<gene>
    <name evidence="1" type="ORF">DN052_01545</name>
</gene>
<name>A0A2W1K4K8_ACIFR</name>
<dbReference type="EMBL" id="QKQP01000001">
    <property type="protein sequence ID" value="PZD81786.1"/>
    <property type="molecule type" value="Genomic_DNA"/>
</dbReference>
<proteinExistence type="predicted"/>
<dbReference type="Proteomes" id="UP000248886">
    <property type="component" value="Unassembled WGS sequence"/>
</dbReference>
<dbReference type="AlphaFoldDB" id="A0A2W1K4K8"/>
<sequence length="105" mass="11419">MGAVDGAIRKRANLPGFVDMERLADRIARREIHSMDIRVTWADAKATGACDSGIKNWCAQVGIDHAAASVPLADVLTGYQRRPMQEALAVILHVIRHHHDAQAAA</sequence>
<organism evidence="1 2">
    <name type="scientific">Acidithiobacillus ferrooxidans</name>
    <name type="common">Thiobacillus ferrooxidans</name>
    <dbReference type="NCBI Taxonomy" id="920"/>
    <lineage>
        <taxon>Bacteria</taxon>
        <taxon>Pseudomonadati</taxon>
        <taxon>Pseudomonadota</taxon>
        <taxon>Acidithiobacillia</taxon>
        <taxon>Acidithiobacillales</taxon>
        <taxon>Acidithiobacillaceae</taxon>
        <taxon>Acidithiobacillus</taxon>
    </lineage>
</organism>
<protein>
    <submittedName>
        <fullName evidence="1">Uncharacterized protein</fullName>
    </submittedName>
</protein>